<keyword evidence="8" id="KW-0472">Membrane</keyword>
<evidence type="ECO:0000256" key="6">
    <source>
        <dbReference type="ARBA" id="ARBA00022692"/>
    </source>
</evidence>
<evidence type="ECO:0000256" key="3">
    <source>
        <dbReference type="ARBA" id="ARBA00022475"/>
    </source>
</evidence>
<comment type="caution">
    <text evidence="12">The sequence shown here is derived from an EMBL/GenBank/DDBJ whole genome shotgun (WGS) entry which is preliminary data.</text>
</comment>
<dbReference type="PIRSF" id="PIRSF024622">
    <property type="entry name" value="Tfp_FimT"/>
    <property type="match status" value="1"/>
</dbReference>
<dbReference type="EMBL" id="LHPI01000012">
    <property type="protein sequence ID" value="KOO07127.1"/>
    <property type="molecule type" value="Genomic_DNA"/>
</dbReference>
<dbReference type="InterPro" id="IPR016824">
    <property type="entry name" value="Tfp-pilus_assembly_FimT"/>
</dbReference>
<evidence type="ECO:0000256" key="5">
    <source>
        <dbReference type="ARBA" id="ARBA00022519"/>
    </source>
</evidence>
<organism evidence="12 13">
    <name type="scientific">Vibrio hepatarius</name>
    <dbReference type="NCBI Taxonomy" id="171383"/>
    <lineage>
        <taxon>Bacteria</taxon>
        <taxon>Pseudomonadati</taxon>
        <taxon>Pseudomonadota</taxon>
        <taxon>Gammaproteobacteria</taxon>
        <taxon>Vibrionales</taxon>
        <taxon>Vibrionaceae</taxon>
        <taxon>Vibrio</taxon>
        <taxon>Vibrio oreintalis group</taxon>
    </lineage>
</organism>
<dbReference type="SUPFAM" id="SSF54523">
    <property type="entry name" value="Pili subunits"/>
    <property type="match status" value="1"/>
</dbReference>
<evidence type="ECO:0000256" key="9">
    <source>
        <dbReference type="ARBA" id="ARBA00025772"/>
    </source>
</evidence>
<dbReference type="RefSeq" id="WP_053409586.1">
    <property type="nucleotide sequence ID" value="NZ_DAIPHI010000142.1"/>
</dbReference>
<accession>A0A0M0HZ66</accession>
<evidence type="ECO:0000256" key="2">
    <source>
        <dbReference type="ARBA" id="ARBA00021549"/>
    </source>
</evidence>
<keyword evidence="13" id="KW-1185">Reference proteome</keyword>
<keyword evidence="6" id="KW-0812">Transmembrane</keyword>
<dbReference type="Proteomes" id="UP000037530">
    <property type="component" value="Unassembled WGS sequence"/>
</dbReference>
<evidence type="ECO:0000256" key="1">
    <source>
        <dbReference type="ARBA" id="ARBA00004377"/>
    </source>
</evidence>
<dbReference type="GO" id="GO:0015627">
    <property type="term" value="C:type II protein secretion system complex"/>
    <property type="evidence" value="ECO:0007669"/>
    <property type="project" value="InterPro"/>
</dbReference>
<reference evidence="13" key="1">
    <citation type="submission" date="2015-08" db="EMBL/GenBank/DDBJ databases">
        <title>Vibrio galatheae sp. nov., a novel member of the Vibrionaceae family isolated from the Solomon Islands.</title>
        <authorList>
            <person name="Giubergia S."/>
            <person name="Machado H."/>
            <person name="Mateiu R.V."/>
            <person name="Gram L."/>
        </authorList>
    </citation>
    <scope>NUCLEOTIDE SEQUENCE [LARGE SCALE GENOMIC DNA]</scope>
    <source>
        <strain evidence="13">DSM 19134</strain>
    </source>
</reference>
<evidence type="ECO:0000256" key="8">
    <source>
        <dbReference type="ARBA" id="ARBA00023136"/>
    </source>
</evidence>
<dbReference type="STRING" id="171383.AKJ31_13275"/>
<dbReference type="InterPro" id="IPR045584">
    <property type="entry name" value="Pilin-like"/>
</dbReference>
<keyword evidence="5" id="KW-0997">Cell inner membrane</keyword>
<dbReference type="OrthoDB" id="5871678at2"/>
<evidence type="ECO:0000256" key="4">
    <source>
        <dbReference type="ARBA" id="ARBA00022481"/>
    </source>
</evidence>
<dbReference type="Pfam" id="PF07963">
    <property type="entry name" value="N_methyl"/>
    <property type="match status" value="1"/>
</dbReference>
<dbReference type="InterPro" id="IPR022346">
    <property type="entry name" value="T2SS_GspH"/>
</dbReference>
<evidence type="ECO:0000256" key="7">
    <source>
        <dbReference type="ARBA" id="ARBA00022989"/>
    </source>
</evidence>
<evidence type="ECO:0000313" key="13">
    <source>
        <dbReference type="Proteomes" id="UP000037530"/>
    </source>
</evidence>
<keyword evidence="4" id="KW-0488">Methylation</keyword>
<proteinExistence type="inferred from homology"/>
<dbReference type="InterPro" id="IPR012902">
    <property type="entry name" value="N_methyl_site"/>
</dbReference>
<sequence length="168" mass="17998">MPRGFTLLELLITIVVLTAMMAFAVPSFSALSGQTKMTQLASSLQTFLHQAKSEAVFRNQDLWAHIDIPTNPDSTGSWRIVLTDADTPGVGTTFKVFSGSPFINISVAPNYVSDQIKFDGVRGKITGGSISFHPADDSSEELVLKSSYGASRILVCGEGGSRYGYPAC</sequence>
<dbReference type="AlphaFoldDB" id="A0A0M0HZ66"/>
<dbReference type="Pfam" id="PF12019">
    <property type="entry name" value="GspH"/>
    <property type="match status" value="1"/>
</dbReference>
<name>A0A0M0HZ66_9VIBR</name>
<dbReference type="GO" id="GO:0015628">
    <property type="term" value="P:protein secretion by the type II secretion system"/>
    <property type="evidence" value="ECO:0007669"/>
    <property type="project" value="InterPro"/>
</dbReference>
<feature type="domain" description="General secretion pathway GspH" evidence="11">
    <location>
        <begin position="41"/>
        <end position="140"/>
    </location>
</feature>
<gene>
    <name evidence="12" type="ORF">AKJ31_13275</name>
</gene>
<dbReference type="GO" id="GO:0005886">
    <property type="term" value="C:plasma membrane"/>
    <property type="evidence" value="ECO:0007669"/>
    <property type="project" value="UniProtKB-SubCell"/>
</dbReference>
<dbReference type="NCBIfam" id="TIGR02532">
    <property type="entry name" value="IV_pilin_GFxxxE"/>
    <property type="match status" value="1"/>
</dbReference>
<evidence type="ECO:0000259" key="11">
    <source>
        <dbReference type="Pfam" id="PF12019"/>
    </source>
</evidence>
<keyword evidence="3" id="KW-1003">Cell membrane</keyword>
<comment type="similarity">
    <text evidence="9">Belongs to the GSP H family.</text>
</comment>
<dbReference type="Gene3D" id="3.30.700.10">
    <property type="entry name" value="Glycoprotein, Type 4 Pilin"/>
    <property type="match status" value="1"/>
</dbReference>
<evidence type="ECO:0000256" key="10">
    <source>
        <dbReference type="ARBA" id="ARBA00030775"/>
    </source>
</evidence>
<dbReference type="PROSITE" id="PS00409">
    <property type="entry name" value="PROKAR_NTER_METHYL"/>
    <property type="match status" value="1"/>
</dbReference>
<comment type="subcellular location">
    <subcellularLocation>
        <location evidence="1">Cell inner membrane</location>
        <topology evidence="1">Single-pass membrane protein</topology>
    </subcellularLocation>
</comment>
<evidence type="ECO:0000313" key="12">
    <source>
        <dbReference type="EMBL" id="KOO07127.1"/>
    </source>
</evidence>
<keyword evidence="7" id="KW-1133">Transmembrane helix</keyword>
<protein>
    <recommendedName>
        <fullName evidence="2">Type II secretion system protein H</fullName>
    </recommendedName>
    <alternativeName>
        <fullName evidence="10">General secretion pathway protein H</fullName>
    </alternativeName>
</protein>
<dbReference type="PATRIC" id="fig|171383.3.peg.2710"/>